<proteinExistence type="predicted"/>
<evidence type="ECO:0000259" key="1">
    <source>
        <dbReference type="PROSITE" id="PS51746"/>
    </source>
</evidence>
<dbReference type="InterPro" id="IPR036457">
    <property type="entry name" value="PPM-type-like_dom_sf"/>
</dbReference>
<accession>A0ABZ2HPS6</accession>
<keyword evidence="3" id="KW-1185">Reference proteome</keyword>
<dbReference type="CDD" id="cd00143">
    <property type="entry name" value="PP2Cc"/>
    <property type="match status" value="1"/>
</dbReference>
<dbReference type="PROSITE" id="PS51746">
    <property type="entry name" value="PPM_2"/>
    <property type="match status" value="1"/>
</dbReference>
<dbReference type="SUPFAM" id="SSF81606">
    <property type="entry name" value="PP2C-like"/>
    <property type="match status" value="1"/>
</dbReference>
<sequence length="314" mass="33708">MPQPNKIHYDAASAMSLGRRDRQEDAVAMDFPVGTPHGFAVLADGMGGHAAGDVASQIVVTEMFSELKMLISAPKDMEQNIRDKLCAAIQDTNMCIEHMASSSPNVSVMGATALVPVIFGERLYWVSVGDSPLFLFREGKLERLNEDHSMAPQIDEMQTKGLINLDEAKNHPDRSALTSVLAGNDIPKIDCSGAPVSLQSGDIVIAASDGLEYLSPERIEDVLAAYQTRPSTEISAALLREIEALDDPDQDNVSLCLIKVKGEEQDHAAVPDPIAAVTRIVQADQASRPSSVTVLSRKSGGASQVVCVSRKVKM</sequence>
<evidence type="ECO:0000313" key="2">
    <source>
        <dbReference type="EMBL" id="WWR47628.1"/>
    </source>
</evidence>
<name>A0ABZ2HPS6_9RHOB</name>
<feature type="domain" description="PPM-type phosphatase" evidence="1">
    <location>
        <begin position="8"/>
        <end position="260"/>
    </location>
</feature>
<reference evidence="2 3" key="1">
    <citation type="submission" date="2023-10" db="EMBL/GenBank/DDBJ databases">
        <title>Roseovarius strain S88 nov., isolated from a marine algae.</title>
        <authorList>
            <person name="Lee M.W."/>
            <person name="Lee J.K."/>
            <person name="Kim J.M."/>
            <person name="Choi D.G."/>
            <person name="Baek J.H."/>
            <person name="Bayburt H."/>
            <person name="Jung J.J."/>
            <person name="Han D.M."/>
            <person name="Jeon C.O."/>
        </authorList>
    </citation>
    <scope>NUCLEOTIDE SEQUENCE [LARGE SCALE GENOMIC DNA]</scope>
    <source>
        <strain evidence="2 3">S88</strain>
    </source>
</reference>
<dbReference type="SMART" id="SM00331">
    <property type="entry name" value="PP2C_SIG"/>
    <property type="match status" value="1"/>
</dbReference>
<dbReference type="Pfam" id="PF13672">
    <property type="entry name" value="PP2C_2"/>
    <property type="match status" value="1"/>
</dbReference>
<evidence type="ECO:0000313" key="3">
    <source>
        <dbReference type="Proteomes" id="UP001364156"/>
    </source>
</evidence>
<dbReference type="Proteomes" id="UP001364156">
    <property type="component" value="Chromosome"/>
</dbReference>
<dbReference type="SMART" id="SM00332">
    <property type="entry name" value="PP2Cc"/>
    <property type="match status" value="1"/>
</dbReference>
<gene>
    <name evidence="2" type="ORF">RZ517_05505</name>
</gene>
<dbReference type="EMBL" id="CP146069">
    <property type="protein sequence ID" value="WWR47628.1"/>
    <property type="molecule type" value="Genomic_DNA"/>
</dbReference>
<protein>
    <submittedName>
        <fullName evidence="2">Protein phosphatase 2C domain-containing protein</fullName>
    </submittedName>
</protein>
<organism evidence="2 3">
    <name type="scientific">Roseovarius phycicola</name>
    <dbReference type="NCBI Taxonomy" id="3080976"/>
    <lineage>
        <taxon>Bacteria</taxon>
        <taxon>Pseudomonadati</taxon>
        <taxon>Pseudomonadota</taxon>
        <taxon>Alphaproteobacteria</taxon>
        <taxon>Rhodobacterales</taxon>
        <taxon>Roseobacteraceae</taxon>
        <taxon>Roseovarius</taxon>
    </lineage>
</organism>
<dbReference type="Gene3D" id="3.60.40.10">
    <property type="entry name" value="PPM-type phosphatase domain"/>
    <property type="match status" value="1"/>
</dbReference>
<dbReference type="InterPro" id="IPR001932">
    <property type="entry name" value="PPM-type_phosphatase-like_dom"/>
</dbReference>
<dbReference type="RefSeq" id="WP_338550459.1">
    <property type="nucleotide sequence ID" value="NZ_CP146069.1"/>
</dbReference>